<organism evidence="2 3">
    <name type="scientific">Elaphomyces granulatus</name>
    <dbReference type="NCBI Taxonomy" id="519963"/>
    <lineage>
        <taxon>Eukaryota</taxon>
        <taxon>Fungi</taxon>
        <taxon>Dikarya</taxon>
        <taxon>Ascomycota</taxon>
        <taxon>Pezizomycotina</taxon>
        <taxon>Eurotiomycetes</taxon>
        <taxon>Eurotiomycetidae</taxon>
        <taxon>Eurotiales</taxon>
        <taxon>Elaphomycetaceae</taxon>
        <taxon>Elaphomyces</taxon>
    </lineage>
</organism>
<dbReference type="GO" id="GO:0006629">
    <property type="term" value="P:lipid metabolic process"/>
    <property type="evidence" value="ECO:0007669"/>
    <property type="project" value="InterPro"/>
</dbReference>
<evidence type="ECO:0000256" key="1">
    <source>
        <dbReference type="SAM" id="MobiDB-lite"/>
    </source>
</evidence>
<protein>
    <recommendedName>
        <fullName evidence="4">PLC-like phosphodiesterase</fullName>
    </recommendedName>
</protein>
<dbReference type="OrthoDB" id="1046782at2759"/>
<dbReference type="SUPFAM" id="SSF51695">
    <property type="entry name" value="PLC-like phosphodiesterases"/>
    <property type="match status" value="1"/>
</dbReference>
<sequence>MQPPLTTIQKEETSVGAAPSGNKKRPSSVSPLLRVVALTFRKFSSLWHLVVRKMLSKGIQVYTYIAVPGCKVELSVPKQTVVKEELNVFANDDLQLQLKNLPGILTTTGRFSFKVTHNGSQITEQWVDVNALSGGVEGGTLNTIANTPSVFSGDIIVTYGFYRAGHGEEGLPDHHQCYVYVIPNYGNWMGSVAPLGSPQVEKPFASLVLPAAHDIGMNSMKTCDALLQHAGGAVVTTLLSNNTVLQKIADKVSSAAVMSLAPNIIASLAITQKDSVDAVLQIGARYFEFRPAHLHKAVLPVSPLPDKLYFQHGAIPGMPYDEFLHDVVQFLLAHPTEIIVVQLRWDGVPAECARPSDQELNDYLNTALALSKGSIEAGNLDDFLHANIAQLRNDRKRLIMCSNVDSLSTYTDAANATLNGDSILAEYQSVLKPENEIGKPLINIQCQATASNITGVVVYSVLSADASTSCLLSTKAICDSKTLTWIRSNAIRDGRPEKPLIVMNDFFDGATADVSVALSRERLQ</sequence>
<feature type="region of interest" description="Disordered" evidence="1">
    <location>
        <begin position="1"/>
        <end position="27"/>
    </location>
</feature>
<comment type="caution">
    <text evidence="2">The sequence shown here is derived from an EMBL/GenBank/DDBJ whole genome shotgun (WGS) entry which is preliminary data.</text>
</comment>
<dbReference type="AlphaFoldDB" id="A0A232M5D0"/>
<proteinExistence type="predicted"/>
<dbReference type="PANTHER" id="PTHR13593:SF146">
    <property type="entry name" value="PLC-LIKE PHOSPHODIESTERASE"/>
    <property type="match status" value="1"/>
</dbReference>
<gene>
    <name evidence="2" type="ORF">Egran_00691</name>
</gene>
<evidence type="ECO:0000313" key="3">
    <source>
        <dbReference type="Proteomes" id="UP000243515"/>
    </source>
</evidence>
<reference evidence="2 3" key="1">
    <citation type="journal article" date="2015" name="Environ. Microbiol.">
        <title>Metagenome sequence of Elaphomyces granulatus from sporocarp tissue reveals Ascomycota ectomycorrhizal fingerprints of genome expansion and a Proteobacteria-rich microbiome.</title>
        <authorList>
            <person name="Quandt C.A."/>
            <person name="Kohler A."/>
            <person name="Hesse C.N."/>
            <person name="Sharpton T.J."/>
            <person name="Martin F."/>
            <person name="Spatafora J.W."/>
        </authorList>
    </citation>
    <scope>NUCLEOTIDE SEQUENCE [LARGE SCALE GENOMIC DNA]</scope>
    <source>
        <strain evidence="2 3">OSC145934</strain>
    </source>
</reference>
<dbReference type="Gene3D" id="3.20.20.190">
    <property type="entry name" value="Phosphatidylinositol (PI) phosphodiesterase"/>
    <property type="match status" value="1"/>
</dbReference>
<dbReference type="PANTHER" id="PTHR13593">
    <property type="match status" value="1"/>
</dbReference>
<dbReference type="InterPro" id="IPR051057">
    <property type="entry name" value="PI-PLC_domain"/>
</dbReference>
<dbReference type="EMBL" id="NPHW01002420">
    <property type="protein sequence ID" value="OXV11548.1"/>
    <property type="molecule type" value="Genomic_DNA"/>
</dbReference>
<accession>A0A232M5D0</accession>
<evidence type="ECO:0008006" key="4">
    <source>
        <dbReference type="Google" id="ProtNLM"/>
    </source>
</evidence>
<name>A0A232M5D0_9EURO</name>
<evidence type="ECO:0000313" key="2">
    <source>
        <dbReference type="EMBL" id="OXV11548.1"/>
    </source>
</evidence>
<dbReference type="GO" id="GO:0008081">
    <property type="term" value="F:phosphoric diester hydrolase activity"/>
    <property type="evidence" value="ECO:0007669"/>
    <property type="project" value="InterPro"/>
</dbReference>
<keyword evidence="3" id="KW-1185">Reference proteome</keyword>
<dbReference type="InterPro" id="IPR017946">
    <property type="entry name" value="PLC-like_Pdiesterase_TIM-brl"/>
</dbReference>
<dbReference type="Proteomes" id="UP000243515">
    <property type="component" value="Unassembled WGS sequence"/>
</dbReference>